<feature type="domain" description="Nudix hydrolase" evidence="2">
    <location>
        <begin position="29"/>
        <end position="156"/>
    </location>
</feature>
<sequence>MSEEIFDVVDEDDNVVGQATREEVHKQKLLHRVSNVFIFNSKGEMLVQKRSQSKDEYPGRFTSSVSGHLDAGETYEQAALREMYEEVGLVAPIEFVEKFQGGSHNSYEHTILYRTTSDAPIRCDPEEVEEAIFLPPNELAKMMQEKPSLFTPPFRLLFLWYYEKYLDHAL</sequence>
<gene>
    <name evidence="3" type="ORF">MNBD_PLANCTO02-2024</name>
</gene>
<reference evidence="3" key="1">
    <citation type="submission" date="2018-06" db="EMBL/GenBank/DDBJ databases">
        <authorList>
            <person name="Zhirakovskaya E."/>
        </authorList>
    </citation>
    <scope>NUCLEOTIDE SEQUENCE</scope>
</reference>
<keyword evidence="1" id="KW-0378">Hydrolase</keyword>
<dbReference type="EC" id="5.3.3.2" evidence="3"/>
<dbReference type="Gene3D" id="3.90.79.10">
    <property type="entry name" value="Nucleoside Triphosphate Pyrophosphohydrolase"/>
    <property type="match status" value="1"/>
</dbReference>
<keyword evidence="3" id="KW-0413">Isomerase</keyword>
<dbReference type="PANTHER" id="PTHR10885:SF0">
    <property type="entry name" value="ISOPENTENYL-DIPHOSPHATE DELTA-ISOMERASE"/>
    <property type="match status" value="1"/>
</dbReference>
<dbReference type="CDD" id="cd04692">
    <property type="entry name" value="NUDIX_Hydrolase"/>
    <property type="match status" value="1"/>
</dbReference>
<proteinExistence type="predicted"/>
<accession>A0A3B1D2M1</accession>
<evidence type="ECO:0000313" key="3">
    <source>
        <dbReference type="EMBL" id="VAX36389.1"/>
    </source>
</evidence>
<dbReference type="EMBL" id="UOGL01000053">
    <property type="protein sequence ID" value="VAX36389.1"/>
    <property type="molecule type" value="Genomic_DNA"/>
</dbReference>
<dbReference type="GO" id="GO:0004452">
    <property type="term" value="F:isopentenyl-diphosphate delta-isomerase activity"/>
    <property type="evidence" value="ECO:0007669"/>
    <property type="project" value="UniProtKB-EC"/>
</dbReference>
<dbReference type="PANTHER" id="PTHR10885">
    <property type="entry name" value="ISOPENTENYL-DIPHOSPHATE DELTA-ISOMERASE"/>
    <property type="match status" value="1"/>
</dbReference>
<dbReference type="PROSITE" id="PS51462">
    <property type="entry name" value="NUDIX"/>
    <property type="match status" value="1"/>
</dbReference>
<dbReference type="GO" id="GO:0016787">
    <property type="term" value="F:hydrolase activity"/>
    <property type="evidence" value="ECO:0007669"/>
    <property type="project" value="UniProtKB-KW"/>
</dbReference>
<evidence type="ECO:0000256" key="1">
    <source>
        <dbReference type="ARBA" id="ARBA00022801"/>
    </source>
</evidence>
<dbReference type="PROSITE" id="PS00893">
    <property type="entry name" value="NUDIX_BOX"/>
    <property type="match status" value="1"/>
</dbReference>
<protein>
    <submittedName>
        <fullName evidence="3">Isopentenyl-diphosphate delta-isomerase</fullName>
        <ecNumber evidence="3">5.3.3.2</ecNumber>
    </submittedName>
</protein>
<dbReference type="InterPro" id="IPR020084">
    <property type="entry name" value="NUDIX_hydrolase_CS"/>
</dbReference>
<dbReference type="InterPro" id="IPR000086">
    <property type="entry name" value="NUDIX_hydrolase_dom"/>
</dbReference>
<dbReference type="AlphaFoldDB" id="A0A3B1D2M1"/>
<organism evidence="3">
    <name type="scientific">hydrothermal vent metagenome</name>
    <dbReference type="NCBI Taxonomy" id="652676"/>
    <lineage>
        <taxon>unclassified sequences</taxon>
        <taxon>metagenomes</taxon>
        <taxon>ecological metagenomes</taxon>
    </lineage>
</organism>
<dbReference type="InterPro" id="IPR015797">
    <property type="entry name" value="NUDIX_hydrolase-like_dom_sf"/>
</dbReference>
<name>A0A3B1D2M1_9ZZZZ</name>
<evidence type="ECO:0000259" key="2">
    <source>
        <dbReference type="PROSITE" id="PS51462"/>
    </source>
</evidence>
<dbReference type="SUPFAM" id="SSF55811">
    <property type="entry name" value="Nudix"/>
    <property type="match status" value="1"/>
</dbReference>
<dbReference type="Pfam" id="PF00293">
    <property type="entry name" value="NUDIX"/>
    <property type="match status" value="1"/>
</dbReference>